<gene>
    <name evidence="2" type="ORF">ACFFH4_03530</name>
</gene>
<keyword evidence="1" id="KW-1133">Transmembrane helix</keyword>
<dbReference type="Proteomes" id="UP001589833">
    <property type="component" value="Unassembled WGS sequence"/>
</dbReference>
<keyword evidence="1" id="KW-0812">Transmembrane</keyword>
<name>A0ABV6NBF4_9BACI</name>
<evidence type="ECO:0000313" key="2">
    <source>
        <dbReference type="EMBL" id="MFC0558119.1"/>
    </source>
</evidence>
<keyword evidence="3" id="KW-1185">Reference proteome</keyword>
<comment type="caution">
    <text evidence="2">The sequence shown here is derived from an EMBL/GenBank/DDBJ whole genome shotgun (WGS) entry which is preliminary data.</text>
</comment>
<dbReference type="EMBL" id="JBHLTR010000004">
    <property type="protein sequence ID" value="MFC0558119.1"/>
    <property type="molecule type" value="Genomic_DNA"/>
</dbReference>
<feature type="transmembrane region" description="Helical" evidence="1">
    <location>
        <begin position="21"/>
        <end position="45"/>
    </location>
</feature>
<sequence length="86" mass="9699">MSDKMKLLMKDMERKTTTMFSGNKLVLILPGILMVVMLIGGYQFLQGSEEVTNEQLQELVDSQVNIIEVESGLQVEVAWDLDYDAS</sequence>
<organism evidence="2 3">
    <name type="scientific">Halalkalibacter alkalisediminis</name>
    <dbReference type="NCBI Taxonomy" id="935616"/>
    <lineage>
        <taxon>Bacteria</taxon>
        <taxon>Bacillati</taxon>
        <taxon>Bacillota</taxon>
        <taxon>Bacilli</taxon>
        <taxon>Bacillales</taxon>
        <taxon>Bacillaceae</taxon>
        <taxon>Halalkalibacter</taxon>
    </lineage>
</organism>
<evidence type="ECO:0000256" key="1">
    <source>
        <dbReference type="SAM" id="Phobius"/>
    </source>
</evidence>
<reference evidence="2 3" key="1">
    <citation type="submission" date="2024-09" db="EMBL/GenBank/DDBJ databases">
        <authorList>
            <person name="Sun Q."/>
            <person name="Mori K."/>
        </authorList>
    </citation>
    <scope>NUCLEOTIDE SEQUENCE [LARGE SCALE GENOMIC DNA]</scope>
    <source>
        <strain evidence="2 3">NCAIM B.02301</strain>
    </source>
</reference>
<keyword evidence="1" id="KW-0472">Membrane</keyword>
<protein>
    <submittedName>
        <fullName evidence="2">Uncharacterized protein</fullName>
    </submittedName>
</protein>
<evidence type="ECO:0000313" key="3">
    <source>
        <dbReference type="Proteomes" id="UP001589833"/>
    </source>
</evidence>
<proteinExistence type="predicted"/>
<accession>A0ABV6NBF4</accession>